<dbReference type="InterPro" id="IPR014867">
    <property type="entry name" value="Spore_coat_CotH_CotH2/3/7"/>
</dbReference>
<dbReference type="Pfam" id="PF08757">
    <property type="entry name" value="CotH"/>
    <property type="match status" value="1"/>
</dbReference>
<feature type="signal peptide" evidence="1">
    <location>
        <begin position="1"/>
        <end position="21"/>
    </location>
</feature>
<keyword evidence="2" id="KW-0808">Transferase</keyword>
<accession>A0ABU5Q646</accession>
<keyword evidence="2" id="KW-0418">Kinase</keyword>
<evidence type="ECO:0000313" key="3">
    <source>
        <dbReference type="Proteomes" id="UP001302949"/>
    </source>
</evidence>
<dbReference type="Proteomes" id="UP001302949">
    <property type="component" value="Unassembled WGS sequence"/>
</dbReference>
<sequence length="549" mass="62752">MNKNISNFVIALLLSTSFCFGQSLTSSNLPILKINTNGNAIPDEPKILANIEFIHNGNGRLNNVNDPANVYKGLAGIEQRGSSSRELFPKKPYGLETWADVSGKSLKINPLGLPEESDWVLNASYNDKTFLRDVLTYDLVNKMGRYATRTRYCEVVLNNNYEGLYILMEKIKKDKNRVDISTLKSTDNTGDDVTGGYIIKIDKTSGATSKSWTNTNVTPFGNSKTFFQVEYPKFADITTQQFDYIKNYVNNFETALLAPDFDSPVAKWREMCDIDTFVDYFLITEFVKNVDGYRLSAYFYKEKNTKGGKIKMGPAWDYNLAFGNADYYDGYKTSGWQYKINDIAIPQGDVFPAPFWWQRLAQDSEFKAKAANRWIALRKTIFKTETINSWIDSAAAPLQDALKRNFSRWPNVMGKYVWPNYYIGSTYQNEVDFLKDWIRTRTSWLDSQFSEFGLTLANEPFQSKETPLKVLKNPIENDSKIEYQVFKKGKVTLSLYDLNGKVVQLLVDEIQSTDTYLLPINADNLSKGTYILDYQLDGIPVERAKLIKQ</sequence>
<dbReference type="EMBL" id="JAYFUM010000005">
    <property type="protein sequence ID" value="MEA5138320.1"/>
    <property type="molecule type" value="Genomic_DNA"/>
</dbReference>
<dbReference type="InterPro" id="IPR026444">
    <property type="entry name" value="Secre_tail"/>
</dbReference>
<comment type="caution">
    <text evidence="2">The sequence shown here is derived from an EMBL/GenBank/DDBJ whole genome shotgun (WGS) entry which is preliminary data.</text>
</comment>
<proteinExistence type="predicted"/>
<protein>
    <submittedName>
        <fullName evidence="2">CotH kinase family protein</fullName>
    </submittedName>
</protein>
<dbReference type="PANTHER" id="PTHR40050">
    <property type="entry name" value="INNER SPORE COAT PROTEIN H"/>
    <property type="match status" value="1"/>
</dbReference>
<reference evidence="2 3" key="1">
    <citation type="submission" date="2023-12" db="EMBL/GenBank/DDBJ databases">
        <title>Novel species of the genus Arcicella isolated from rivers.</title>
        <authorList>
            <person name="Lu H."/>
        </authorList>
    </citation>
    <scope>NUCLEOTIDE SEQUENCE [LARGE SCALE GENOMIC DNA]</scope>
    <source>
        <strain evidence="2 3">KCTC 23307</strain>
    </source>
</reference>
<dbReference type="GO" id="GO:0016301">
    <property type="term" value="F:kinase activity"/>
    <property type="evidence" value="ECO:0007669"/>
    <property type="project" value="UniProtKB-KW"/>
</dbReference>
<gene>
    <name evidence="2" type="ORF">VB248_04210</name>
</gene>
<feature type="chain" id="PRO_5045057563" evidence="1">
    <location>
        <begin position="22"/>
        <end position="549"/>
    </location>
</feature>
<dbReference type="RefSeq" id="WP_323295488.1">
    <property type="nucleotide sequence ID" value="NZ_JAYFUM010000005.1"/>
</dbReference>
<evidence type="ECO:0000313" key="2">
    <source>
        <dbReference type="EMBL" id="MEA5138320.1"/>
    </source>
</evidence>
<keyword evidence="1" id="KW-0732">Signal</keyword>
<dbReference type="PANTHER" id="PTHR40050:SF1">
    <property type="entry name" value="INNER SPORE COAT PROTEIN H"/>
    <property type="match status" value="1"/>
</dbReference>
<name>A0ABU5Q646_9BACT</name>
<keyword evidence="3" id="KW-1185">Reference proteome</keyword>
<dbReference type="NCBIfam" id="TIGR04183">
    <property type="entry name" value="Por_Secre_tail"/>
    <property type="match status" value="1"/>
</dbReference>
<evidence type="ECO:0000256" key="1">
    <source>
        <dbReference type="SAM" id="SignalP"/>
    </source>
</evidence>
<organism evidence="2 3">
    <name type="scientific">Arcicella rigui</name>
    <dbReference type="NCBI Taxonomy" id="797020"/>
    <lineage>
        <taxon>Bacteria</taxon>
        <taxon>Pseudomonadati</taxon>
        <taxon>Bacteroidota</taxon>
        <taxon>Cytophagia</taxon>
        <taxon>Cytophagales</taxon>
        <taxon>Flectobacillaceae</taxon>
        <taxon>Arcicella</taxon>
    </lineage>
</organism>